<comment type="caution">
    <text evidence="2">The sequence shown here is derived from an EMBL/GenBank/DDBJ whole genome shotgun (WGS) entry which is preliminary data.</text>
</comment>
<evidence type="ECO:0000313" key="3">
    <source>
        <dbReference type="Proteomes" id="UP000237752"/>
    </source>
</evidence>
<gene>
    <name evidence="2" type="ORF">CLV47_10992</name>
</gene>
<protein>
    <recommendedName>
        <fullName evidence="1">Amidohydrolase 3 domain-containing protein</fullName>
    </recommendedName>
</protein>
<proteinExistence type="predicted"/>
<dbReference type="Gene3D" id="3.20.20.140">
    <property type="entry name" value="Metal-dependent hydrolases"/>
    <property type="match status" value="1"/>
</dbReference>
<name>A0A2T0ZYW3_9ACTN</name>
<evidence type="ECO:0000259" key="1">
    <source>
        <dbReference type="Pfam" id="PF07969"/>
    </source>
</evidence>
<dbReference type="EMBL" id="PVUE01000009">
    <property type="protein sequence ID" value="PRZ41545.1"/>
    <property type="molecule type" value="Genomic_DNA"/>
</dbReference>
<organism evidence="2 3">
    <name type="scientific">Antricoccus suffuscus</name>
    <dbReference type="NCBI Taxonomy" id="1629062"/>
    <lineage>
        <taxon>Bacteria</taxon>
        <taxon>Bacillati</taxon>
        <taxon>Actinomycetota</taxon>
        <taxon>Actinomycetes</taxon>
        <taxon>Geodermatophilales</taxon>
        <taxon>Antricoccaceae</taxon>
        <taxon>Antricoccus</taxon>
    </lineage>
</organism>
<keyword evidence="3" id="KW-1185">Reference proteome</keyword>
<evidence type="ECO:0000313" key="2">
    <source>
        <dbReference type="EMBL" id="PRZ41545.1"/>
    </source>
</evidence>
<dbReference type="InterPro" id="IPR011059">
    <property type="entry name" value="Metal-dep_hydrolase_composite"/>
</dbReference>
<dbReference type="InterPro" id="IPR033932">
    <property type="entry name" value="YtcJ-like"/>
</dbReference>
<feature type="domain" description="Amidohydrolase 3" evidence="1">
    <location>
        <begin position="46"/>
        <end position="537"/>
    </location>
</feature>
<dbReference type="PANTHER" id="PTHR22642:SF2">
    <property type="entry name" value="PROTEIN LONG AFTER FAR-RED 3"/>
    <property type="match status" value="1"/>
</dbReference>
<dbReference type="RefSeq" id="WP_202862538.1">
    <property type="nucleotide sequence ID" value="NZ_PVUE01000009.1"/>
</dbReference>
<dbReference type="SUPFAM" id="SSF51338">
    <property type="entry name" value="Composite domain of metallo-dependent hydrolases"/>
    <property type="match status" value="1"/>
</dbReference>
<dbReference type="SUPFAM" id="SSF51556">
    <property type="entry name" value="Metallo-dependent hydrolases"/>
    <property type="match status" value="1"/>
</dbReference>
<dbReference type="CDD" id="cd01300">
    <property type="entry name" value="YtcJ_like"/>
    <property type="match status" value="1"/>
</dbReference>
<reference evidence="2 3" key="1">
    <citation type="submission" date="2018-03" db="EMBL/GenBank/DDBJ databases">
        <title>Genomic Encyclopedia of Archaeal and Bacterial Type Strains, Phase II (KMG-II): from individual species to whole genera.</title>
        <authorList>
            <person name="Goeker M."/>
        </authorList>
    </citation>
    <scope>NUCLEOTIDE SEQUENCE [LARGE SCALE GENOMIC DNA]</scope>
    <source>
        <strain evidence="2 3">DSM 100065</strain>
    </source>
</reference>
<sequence>MKIDLLVTNANILTMDDNQPTASSVGVLGGRIVAVGPDTEGLDARRTVDLGGKTLVPGFHDAHNHMVGYGMALDEIDLRAPAVNSLDELYDAVAARAADTPAGSWIVGSGYDQNKLGAQHPHRDVLDRIAPDHLVWLKHTSGHMCVVNGKVLDSVDLDSVPPGGAIVRDSSGVPTGLLQEQAQGLVRTLVFPYSQATLVDTISRASAVYATQGLVGLTEAGIGGGWVGNSTVEFAAYQAARDSGALLQRTTLMIVSDSLHPLDRNVEDGPAYGLELGIRTGLGDDRLRIGAMKVFSDGSLIGHTAAMCHDFSNDPGNVGFLQDEVDHMRSVITGAHLAGWQVATHAIGDKAVGTVLDIYEEVLSKYPRANHRHRIEHTGVCPPADVERIARLGVIPVPQGRFIEELGDGMADALGPERTEWCYRFKGFLDAGITVPGSSDRPVVQGAPLLGMQSMVTRRTRSGAVFGAAERVSALEALRCYTMGSAYASFREDSTGSITPGKLADFVVLAEDPTAIDPEGIGSIDVLATVIGGDTVYGSL</sequence>
<dbReference type="Gene3D" id="3.10.310.70">
    <property type="match status" value="1"/>
</dbReference>
<dbReference type="Pfam" id="PF07969">
    <property type="entry name" value="Amidohydro_3"/>
    <property type="match status" value="1"/>
</dbReference>
<dbReference type="InterPro" id="IPR013108">
    <property type="entry name" value="Amidohydro_3"/>
</dbReference>
<dbReference type="GO" id="GO:0016810">
    <property type="term" value="F:hydrolase activity, acting on carbon-nitrogen (but not peptide) bonds"/>
    <property type="evidence" value="ECO:0007669"/>
    <property type="project" value="InterPro"/>
</dbReference>
<dbReference type="AlphaFoldDB" id="A0A2T0ZYW3"/>
<dbReference type="Gene3D" id="2.30.40.10">
    <property type="entry name" value="Urease, subunit C, domain 1"/>
    <property type="match status" value="1"/>
</dbReference>
<dbReference type="InterPro" id="IPR032466">
    <property type="entry name" value="Metal_Hydrolase"/>
</dbReference>
<dbReference type="PANTHER" id="PTHR22642">
    <property type="entry name" value="IMIDAZOLONEPROPIONASE"/>
    <property type="match status" value="1"/>
</dbReference>
<accession>A0A2T0ZYW3</accession>
<dbReference type="Proteomes" id="UP000237752">
    <property type="component" value="Unassembled WGS sequence"/>
</dbReference>